<evidence type="ECO:0000259" key="14">
    <source>
        <dbReference type="Pfam" id="PF17042"/>
    </source>
</evidence>
<comment type="similarity">
    <text evidence="1">Belongs to the four-carbon acid sugar kinase family.</text>
</comment>
<feature type="domain" description="Four-carbon acid sugar kinase N-terminal" evidence="13">
    <location>
        <begin position="5"/>
        <end position="231"/>
    </location>
</feature>
<evidence type="ECO:0000256" key="12">
    <source>
        <dbReference type="ARBA" id="ARBA00041377"/>
    </source>
</evidence>
<evidence type="ECO:0000256" key="11">
    <source>
        <dbReference type="ARBA" id="ARBA00039461"/>
    </source>
</evidence>
<evidence type="ECO:0000256" key="5">
    <source>
        <dbReference type="ARBA" id="ARBA00022840"/>
    </source>
</evidence>
<evidence type="ECO:0000256" key="3">
    <source>
        <dbReference type="ARBA" id="ARBA00022741"/>
    </source>
</evidence>
<dbReference type="InterPro" id="IPR010737">
    <property type="entry name" value="4-carb_acid_sugar_kinase_N"/>
</dbReference>
<accession>A0ABV7LW78</accession>
<gene>
    <name evidence="15" type="primary">otnK</name>
    <name evidence="15" type="ORF">ACFOEV_19810</name>
</gene>
<proteinExistence type="inferred from homology"/>
<sequence length="435" mass="45652">MSLVLGAIADDFTGATDLANNLVRAGMRTLQVIGVPGGELPLDDVDALVVALKSRSCPADEAVDDSLTALDWLRALGARQIFFKYCSTFDSTDAGNIGPVADALLDAMEARQTVMVPAFPANGRTVYQGHLFVGDRLLNDSGMQNHPLNPMTDADLVRVLARQTPHPVALLPRPVLARGAEAAQTHLDDQAAQGVRHMICDTLDEADLEVLAAAVAEYPLVTGGSGLGQALPAEYRRRGWLETVDNAGRLAPAGGAALVLSGSCSRATLGQVEHFLATHDGFTLDPLALAEGSGQVEQALAFARERLFATDGGEAPVLIYASAAPDRVKRAQQRLGVAAAGELVERALAGLAKTLVAEGVGRLVVAGGETSGAVVSALGIRELRIGEQIDPGVPWTQTYIKGHESPLSLALKSGNFGGVDFFSRAFDALREERLP</sequence>
<dbReference type="InterPro" id="IPR037051">
    <property type="entry name" value="4-carb_acid_sugar_kinase_N_sf"/>
</dbReference>
<keyword evidence="3" id="KW-0547">Nucleotide-binding</keyword>
<evidence type="ECO:0000256" key="7">
    <source>
        <dbReference type="ARBA" id="ARBA00035898"/>
    </source>
</evidence>
<evidence type="ECO:0000313" key="16">
    <source>
        <dbReference type="Proteomes" id="UP001595579"/>
    </source>
</evidence>
<dbReference type="InterPro" id="IPR031475">
    <property type="entry name" value="NBD_C"/>
</dbReference>
<evidence type="ECO:0000256" key="1">
    <source>
        <dbReference type="ARBA" id="ARBA00005715"/>
    </source>
</evidence>
<dbReference type="GO" id="GO:0016301">
    <property type="term" value="F:kinase activity"/>
    <property type="evidence" value="ECO:0007669"/>
    <property type="project" value="UniProtKB-KW"/>
</dbReference>
<dbReference type="InterPro" id="IPR042213">
    <property type="entry name" value="NBD_C_sf"/>
</dbReference>
<name>A0ABV7LW78_9GAMM</name>
<evidence type="ECO:0000256" key="6">
    <source>
        <dbReference type="ARBA" id="ARBA00023277"/>
    </source>
</evidence>
<dbReference type="Gene3D" id="3.40.50.10840">
    <property type="entry name" value="Putative sugar-binding, N-terminal domain"/>
    <property type="match status" value="1"/>
</dbReference>
<keyword evidence="5" id="KW-0067">ATP-binding</keyword>
<comment type="caution">
    <text evidence="15">The sequence shown here is derived from an EMBL/GenBank/DDBJ whole genome shotgun (WGS) entry which is preliminary data.</text>
</comment>
<evidence type="ECO:0000256" key="2">
    <source>
        <dbReference type="ARBA" id="ARBA00022679"/>
    </source>
</evidence>
<keyword evidence="6" id="KW-0119">Carbohydrate metabolism</keyword>
<keyword evidence="2 15" id="KW-0808">Transferase</keyword>
<evidence type="ECO:0000256" key="4">
    <source>
        <dbReference type="ARBA" id="ARBA00022777"/>
    </source>
</evidence>
<dbReference type="RefSeq" id="WP_386776621.1">
    <property type="nucleotide sequence ID" value="NZ_JBHRUG010000048.1"/>
</dbReference>
<evidence type="ECO:0000259" key="13">
    <source>
        <dbReference type="Pfam" id="PF07005"/>
    </source>
</evidence>
<evidence type="ECO:0000256" key="8">
    <source>
        <dbReference type="ARBA" id="ARBA00036346"/>
    </source>
</evidence>
<dbReference type="EMBL" id="JBHRUG010000048">
    <property type="protein sequence ID" value="MFC3285850.1"/>
    <property type="molecule type" value="Genomic_DNA"/>
</dbReference>
<keyword evidence="4 15" id="KW-0418">Kinase</keyword>
<protein>
    <recommendedName>
        <fullName evidence="11">3-oxo-tetronate kinase</fullName>
        <ecNumber evidence="10">2.7.1.217</ecNumber>
    </recommendedName>
    <alternativeName>
        <fullName evidence="12">3-dehydrotetronate 4-kinase</fullName>
    </alternativeName>
</protein>
<comment type="function">
    <text evidence="9">Catalyzes the ATP-dependent phosphorylation of 3-oxo-tetronate to 3-oxo-tetronate 4-phosphate.</text>
</comment>
<evidence type="ECO:0000256" key="10">
    <source>
        <dbReference type="ARBA" id="ARBA00039095"/>
    </source>
</evidence>
<dbReference type="Pfam" id="PF07005">
    <property type="entry name" value="SBD_N"/>
    <property type="match status" value="1"/>
</dbReference>
<dbReference type="NCBIfam" id="NF043035">
    <property type="entry name" value="OxoTetrKin"/>
    <property type="match status" value="1"/>
</dbReference>
<dbReference type="Gene3D" id="3.40.980.20">
    <property type="entry name" value="Four-carbon acid sugar kinase, nucleotide binding domain"/>
    <property type="match status" value="1"/>
</dbReference>
<dbReference type="Pfam" id="PF17042">
    <property type="entry name" value="NBD_C"/>
    <property type="match status" value="1"/>
</dbReference>
<evidence type="ECO:0000313" key="15">
    <source>
        <dbReference type="EMBL" id="MFC3285850.1"/>
    </source>
</evidence>
<organism evidence="15 16">
    <name type="scientific">Litchfieldella rifensis</name>
    <dbReference type="NCBI Taxonomy" id="762643"/>
    <lineage>
        <taxon>Bacteria</taxon>
        <taxon>Pseudomonadati</taxon>
        <taxon>Pseudomonadota</taxon>
        <taxon>Gammaproteobacteria</taxon>
        <taxon>Oceanospirillales</taxon>
        <taxon>Halomonadaceae</taxon>
        <taxon>Litchfieldella</taxon>
    </lineage>
</organism>
<feature type="domain" description="Four-carbon acid sugar kinase nucleotide binding" evidence="14">
    <location>
        <begin position="258"/>
        <end position="422"/>
    </location>
</feature>
<dbReference type="EC" id="2.7.1.217" evidence="10"/>
<comment type="catalytic activity">
    <reaction evidence="8">
        <text>3-dehydro-D-erythronate + ATP = 3-dehydro-4-O-phospho-D-erythronate + ADP + H(+)</text>
        <dbReference type="Rhea" id="RHEA:52556"/>
        <dbReference type="ChEBI" id="CHEBI:15378"/>
        <dbReference type="ChEBI" id="CHEBI:30616"/>
        <dbReference type="ChEBI" id="CHEBI:57958"/>
        <dbReference type="ChEBI" id="CHEBI:136593"/>
        <dbReference type="ChEBI" id="CHEBI:456216"/>
        <dbReference type="EC" id="2.7.1.217"/>
    </reaction>
</comment>
<dbReference type="InterPro" id="IPR050007">
    <property type="entry name" value="OtnK"/>
</dbReference>
<dbReference type="SUPFAM" id="SSF142764">
    <property type="entry name" value="YgbK-like"/>
    <property type="match status" value="1"/>
</dbReference>
<reference evidence="16" key="1">
    <citation type="journal article" date="2019" name="Int. J. Syst. Evol. Microbiol.">
        <title>The Global Catalogue of Microorganisms (GCM) 10K type strain sequencing project: providing services to taxonomists for standard genome sequencing and annotation.</title>
        <authorList>
            <consortium name="The Broad Institute Genomics Platform"/>
            <consortium name="The Broad Institute Genome Sequencing Center for Infectious Disease"/>
            <person name="Wu L."/>
            <person name="Ma J."/>
        </authorList>
    </citation>
    <scope>NUCLEOTIDE SEQUENCE [LARGE SCALE GENOMIC DNA]</scope>
    <source>
        <strain evidence="16">CECT 7698</strain>
    </source>
</reference>
<keyword evidence="16" id="KW-1185">Reference proteome</keyword>
<comment type="catalytic activity">
    <reaction evidence="7">
        <text>3-dehydro-L-erythronate + ATP = 3-dehydro-4-O-phospho-L-erythronate + ADP + H(+)</text>
        <dbReference type="Rhea" id="RHEA:52552"/>
        <dbReference type="ChEBI" id="CHEBI:15378"/>
        <dbReference type="ChEBI" id="CHEBI:30616"/>
        <dbReference type="ChEBI" id="CHEBI:136592"/>
        <dbReference type="ChEBI" id="CHEBI:136670"/>
        <dbReference type="ChEBI" id="CHEBI:456216"/>
        <dbReference type="EC" id="2.7.1.217"/>
    </reaction>
</comment>
<dbReference type="Proteomes" id="UP001595579">
    <property type="component" value="Unassembled WGS sequence"/>
</dbReference>
<evidence type="ECO:0000256" key="9">
    <source>
        <dbReference type="ARBA" id="ARBA00037335"/>
    </source>
</evidence>